<feature type="compositionally biased region" description="Polar residues" evidence="4">
    <location>
        <begin position="57"/>
        <end position="68"/>
    </location>
</feature>
<sequence>MKSKARRKEASNKGSGSGGGGGGIVIEAANRKARRKEERHAKKKKPPQQPLPLSSKAQRNVDTSSPANNKKKLDIQHQQSNKRVKFSNVVHEQTIPSVKNHIPTGLKKSSLKQQSVPIKSNSSKSRNGRSYYDNLDAETAAALRKDDMEIEYLESNLGIKSNSNRKNKDRDGSSSSSRNASKELNREYAKNEGFGDDFGDFLMGLDDLVERCVGGGDDGRKDSSGSSSESGGDSEEEDDSASDSGDKSDDSANIDPHDKAGIGELGVDSDSNVDENSEDEDASLENDNNDDAYAHLDKDTALALRNDDAEIAALEEKLGLSGSSKARKKLNKEFASSFMGYGEDFGDFLDELDLLSDKVGITRRGDENDSMQSDNSVNSANRDDESSSEESGSEDDTPEDTADHDESLTYRPTSGEDIYGNKIDSSQSGGAKPTKYIPPHLRNKDTAITDDTADDNAKHTTQPIAADPETVLLIQRQINNALNRLSEQTLESVSKSLASIYSKYPSRDVNDCLWKNIQMACVFPHMVMSGLIPLYVGAISGVHWLGGDGILLGGSLVEWSVTELFISLKKVRKHGDTTEEDEDSESIDKEATNILLIVCYLYNYGVIHCSLIYDLVRDFIRNFTEIDVEALLIVLSHCGQQLRSDDPSALKEIVLLVKDRAQKVADTDSSNENDSGADSSRVEFMVDSIIELRNNKPRKQDVAIREKTNVLKKSIGRIKTSASRLLAGKKSGSCLRLTLRDVLDADTKGRWWMVGASWAGNQNKDILFGDPDADGPDRECNADKVLSKSEADEDGLLALASSQRMNTDARRAIFCIIMGSSDFDDAFEKLVRQGMLKPKVERDVIRVIVHCCGEEEAFNPFYAYLAIRCCEYQPKSRFTLMLTFWDIFKQLETFSDRKVANLAKLLAHLVGSNDKCLNIGVLKRIEFSPTSMPEMVIVFLSIFMTSLFESNSGESVQMIFSHGATPPEASATLKAKSKDFFDDDDDDDDDDSAGASRGKTKKEDLSDLRENLSLFLLQYLKASPKNVEGSAFHSNLMIAISS</sequence>
<feature type="compositionally biased region" description="Acidic residues" evidence="4">
    <location>
        <begin position="271"/>
        <end position="290"/>
    </location>
</feature>
<feature type="region of interest" description="Disordered" evidence="4">
    <location>
        <begin position="1"/>
        <end position="132"/>
    </location>
</feature>
<feature type="compositionally biased region" description="Polar residues" evidence="4">
    <location>
        <begin position="370"/>
        <end position="380"/>
    </location>
</feature>
<feature type="region of interest" description="Disordered" evidence="4">
    <location>
        <begin position="155"/>
        <end position="196"/>
    </location>
</feature>
<feature type="region of interest" description="Disordered" evidence="4">
    <location>
        <begin position="982"/>
        <end position="1004"/>
    </location>
</feature>
<dbReference type="InterPro" id="IPR003891">
    <property type="entry name" value="Initiation_fac_eIF4g_MI"/>
</dbReference>
<comment type="caution">
    <text evidence="6">The sequence shown here is derived from an EMBL/GenBank/DDBJ whole genome shotgun (WGS) entry which is preliminary data.</text>
</comment>
<dbReference type="InterPro" id="IPR016024">
    <property type="entry name" value="ARM-type_fold"/>
</dbReference>
<dbReference type="Gene3D" id="1.25.40.180">
    <property type="match status" value="1"/>
</dbReference>
<feature type="compositionally biased region" description="Basic and acidic residues" evidence="4">
    <location>
        <begin position="244"/>
        <end position="261"/>
    </location>
</feature>
<feature type="compositionally biased region" description="Low complexity" evidence="4">
    <location>
        <begin position="119"/>
        <end position="132"/>
    </location>
</feature>
<evidence type="ECO:0000256" key="4">
    <source>
        <dbReference type="SAM" id="MobiDB-lite"/>
    </source>
</evidence>
<feature type="compositionally biased region" description="Gly residues" evidence="4">
    <location>
        <begin position="15"/>
        <end position="24"/>
    </location>
</feature>
<organism evidence="6 7">
    <name type="scientific">Discostella pseudostelligera</name>
    <dbReference type="NCBI Taxonomy" id="259834"/>
    <lineage>
        <taxon>Eukaryota</taxon>
        <taxon>Sar</taxon>
        <taxon>Stramenopiles</taxon>
        <taxon>Ochrophyta</taxon>
        <taxon>Bacillariophyta</taxon>
        <taxon>Coscinodiscophyceae</taxon>
        <taxon>Thalassiosirophycidae</taxon>
        <taxon>Stephanodiscales</taxon>
        <taxon>Stephanodiscaceae</taxon>
        <taxon>Discostella</taxon>
    </lineage>
</organism>
<evidence type="ECO:0000256" key="3">
    <source>
        <dbReference type="ARBA" id="ARBA00023242"/>
    </source>
</evidence>
<proteinExistence type="inferred from homology"/>
<feature type="compositionally biased region" description="Acidic residues" evidence="4">
    <location>
        <begin position="982"/>
        <end position="992"/>
    </location>
</feature>
<dbReference type="InterPro" id="IPR003890">
    <property type="entry name" value="MIF4G-like_typ-3"/>
</dbReference>
<keyword evidence="7" id="KW-1185">Reference proteome</keyword>
<feature type="compositionally biased region" description="Basic and acidic residues" evidence="4">
    <location>
        <begin position="180"/>
        <end position="190"/>
    </location>
</feature>
<accession>A0ABD3M1D8</accession>
<dbReference type="EMBL" id="JALLBG020000266">
    <property type="protein sequence ID" value="KAL3757412.1"/>
    <property type="molecule type" value="Genomic_DNA"/>
</dbReference>
<evidence type="ECO:0000313" key="6">
    <source>
        <dbReference type="EMBL" id="KAL3757412.1"/>
    </source>
</evidence>
<dbReference type="AlphaFoldDB" id="A0ABD3M1D8"/>
<dbReference type="SUPFAM" id="SSF48371">
    <property type="entry name" value="ARM repeat"/>
    <property type="match status" value="1"/>
</dbReference>
<feature type="compositionally biased region" description="Acidic residues" evidence="4">
    <location>
        <begin position="232"/>
        <end position="241"/>
    </location>
</feature>
<dbReference type="InterPro" id="IPR050781">
    <property type="entry name" value="CWC22_splicing_factor"/>
</dbReference>
<dbReference type="Pfam" id="PF02847">
    <property type="entry name" value="MA3"/>
    <property type="match status" value="1"/>
</dbReference>
<evidence type="ECO:0000256" key="2">
    <source>
        <dbReference type="ARBA" id="ARBA00006856"/>
    </source>
</evidence>
<comment type="similarity">
    <text evidence="2">Belongs to the CWC22 family.</text>
</comment>
<dbReference type="SMART" id="SM00544">
    <property type="entry name" value="MA3"/>
    <property type="match status" value="1"/>
</dbReference>
<dbReference type="Proteomes" id="UP001530293">
    <property type="component" value="Unassembled WGS sequence"/>
</dbReference>
<dbReference type="GO" id="GO:0005730">
    <property type="term" value="C:nucleolus"/>
    <property type="evidence" value="ECO:0007669"/>
    <property type="project" value="UniProtKB-SubCell"/>
</dbReference>
<dbReference type="Pfam" id="PF02854">
    <property type="entry name" value="MIF4G"/>
    <property type="match status" value="1"/>
</dbReference>
<evidence type="ECO:0000256" key="1">
    <source>
        <dbReference type="ARBA" id="ARBA00004604"/>
    </source>
</evidence>
<gene>
    <name evidence="6" type="ORF">ACHAWU_005143</name>
</gene>
<feature type="region of interest" description="Disordered" evidence="4">
    <location>
        <begin position="212"/>
        <end position="292"/>
    </location>
</feature>
<comment type="subcellular location">
    <subcellularLocation>
        <location evidence="1">Nucleus</location>
        <location evidence="1">Nucleolus</location>
    </subcellularLocation>
</comment>
<feature type="compositionally biased region" description="Acidic residues" evidence="4">
    <location>
        <begin position="386"/>
        <end position="403"/>
    </location>
</feature>
<feature type="region of interest" description="Disordered" evidence="4">
    <location>
        <begin position="362"/>
        <end position="459"/>
    </location>
</feature>
<dbReference type="PROSITE" id="PS51366">
    <property type="entry name" value="MI"/>
    <property type="match status" value="1"/>
</dbReference>
<dbReference type="SMART" id="SM00543">
    <property type="entry name" value="MIF4G"/>
    <property type="match status" value="1"/>
</dbReference>
<reference evidence="6 7" key="1">
    <citation type="submission" date="2024-10" db="EMBL/GenBank/DDBJ databases">
        <title>Updated reference genomes for cyclostephanoid diatoms.</title>
        <authorList>
            <person name="Roberts W.R."/>
            <person name="Alverson A.J."/>
        </authorList>
    </citation>
    <scope>NUCLEOTIDE SEQUENCE [LARGE SCALE GENOMIC DNA]</scope>
    <source>
        <strain evidence="6 7">AJA232-27</strain>
    </source>
</reference>
<evidence type="ECO:0000313" key="7">
    <source>
        <dbReference type="Proteomes" id="UP001530293"/>
    </source>
</evidence>
<evidence type="ECO:0000259" key="5">
    <source>
        <dbReference type="PROSITE" id="PS51366"/>
    </source>
</evidence>
<protein>
    <recommendedName>
        <fullName evidence="5">MI domain-containing protein</fullName>
    </recommendedName>
</protein>
<feature type="domain" description="MI" evidence="5">
    <location>
        <begin position="808"/>
        <end position="925"/>
    </location>
</feature>
<dbReference type="PANTHER" id="PTHR18034:SF4">
    <property type="entry name" value="NUCLEOLAR MIF4G DOMAIN-CONTAINING PROTEIN 1"/>
    <property type="match status" value="1"/>
</dbReference>
<dbReference type="PANTHER" id="PTHR18034">
    <property type="entry name" value="CELL CYCLE CONTROL PROTEIN CWF22-RELATED"/>
    <property type="match status" value="1"/>
</dbReference>
<name>A0ABD3M1D8_9STRA</name>
<keyword evidence="3" id="KW-0539">Nucleus</keyword>